<reference evidence="1" key="2">
    <citation type="journal article" date="2021" name="PeerJ">
        <title>Extensive microbial diversity within the chicken gut microbiome revealed by metagenomics and culture.</title>
        <authorList>
            <person name="Gilroy R."/>
            <person name="Ravi A."/>
            <person name="Getino M."/>
            <person name="Pursley I."/>
            <person name="Horton D.L."/>
            <person name="Alikhan N.F."/>
            <person name="Baker D."/>
            <person name="Gharbi K."/>
            <person name="Hall N."/>
            <person name="Watson M."/>
            <person name="Adriaenssens E.M."/>
            <person name="Foster-Nyarko E."/>
            <person name="Jarju S."/>
            <person name="Secka A."/>
            <person name="Antonio M."/>
            <person name="Oren A."/>
            <person name="Chaudhuri R.R."/>
            <person name="La Ragione R."/>
            <person name="Hildebrand F."/>
            <person name="Pallen M.J."/>
        </authorList>
    </citation>
    <scope>NUCLEOTIDE SEQUENCE</scope>
    <source>
        <strain evidence="1">CHK176-22527</strain>
    </source>
</reference>
<dbReference type="InterPro" id="IPR049886">
    <property type="entry name" value="CFI_box_CTERM_dom"/>
</dbReference>
<dbReference type="Proteomes" id="UP000824159">
    <property type="component" value="Unassembled WGS sequence"/>
</dbReference>
<organism evidence="1 2">
    <name type="scientific">Candidatus Allocopromorpha excrementavium</name>
    <dbReference type="NCBI Taxonomy" id="2840741"/>
    <lineage>
        <taxon>Bacteria</taxon>
        <taxon>Bacillati</taxon>
        <taxon>Bacillota</taxon>
        <taxon>Clostridia</taxon>
        <taxon>Eubacteriales</taxon>
        <taxon>Eubacteriaceae</taxon>
        <taxon>Eubacteriaceae incertae sedis</taxon>
        <taxon>Candidatus Allocopromorpha</taxon>
    </lineage>
</organism>
<dbReference type="AlphaFoldDB" id="A0A9D1HFN3"/>
<evidence type="ECO:0000313" key="1">
    <source>
        <dbReference type="EMBL" id="HIU00063.1"/>
    </source>
</evidence>
<protein>
    <submittedName>
        <fullName evidence="1">Uncharacterized protein</fullName>
    </submittedName>
</protein>
<dbReference type="NCBIfam" id="NF041770">
    <property type="entry name" value="CFI_box_CTERM"/>
    <property type="match status" value="1"/>
</dbReference>
<evidence type="ECO:0000313" key="2">
    <source>
        <dbReference type="Proteomes" id="UP000824159"/>
    </source>
</evidence>
<reference evidence="1" key="1">
    <citation type="submission" date="2020-10" db="EMBL/GenBank/DDBJ databases">
        <authorList>
            <person name="Gilroy R."/>
        </authorList>
    </citation>
    <scope>NUCLEOTIDE SEQUENCE</scope>
    <source>
        <strain evidence="1">CHK176-22527</strain>
    </source>
</reference>
<comment type="caution">
    <text evidence="1">The sequence shown here is derived from an EMBL/GenBank/DDBJ whole genome shotgun (WGS) entry which is preliminary data.</text>
</comment>
<name>A0A9D1HFN3_9FIRM</name>
<sequence>MARRTCFDCNNCDKYEVKDGKVWCKYYHAYYYPDDAYTCGRFEMGSSGSSGCYLTTACVEVMGLSDDCIELEAMREFRDNYILKEVNNGEFLVNEYYKTAPTIVKAINSKENATAIWKKLYKEEILKCVELINKHEYNEAFSKYKQMTNTLVEKYIQ</sequence>
<proteinExistence type="predicted"/>
<gene>
    <name evidence="1" type="ORF">IAD12_07390</name>
</gene>
<dbReference type="EMBL" id="DVLX01000089">
    <property type="protein sequence ID" value="HIU00063.1"/>
    <property type="molecule type" value="Genomic_DNA"/>
</dbReference>
<accession>A0A9D1HFN3</accession>